<dbReference type="EMBL" id="KB741120">
    <property type="protein sequence ID" value="ENN73782.1"/>
    <property type="molecule type" value="Genomic_DNA"/>
</dbReference>
<protein>
    <submittedName>
        <fullName evidence="1">Uncharacterized protein</fullName>
    </submittedName>
</protein>
<dbReference type="OMA" id="CRIWANE"/>
<dbReference type="GO" id="GO:0003676">
    <property type="term" value="F:nucleic acid binding"/>
    <property type="evidence" value="ECO:0007669"/>
    <property type="project" value="InterPro"/>
</dbReference>
<name>N6U5D4_DENPD</name>
<accession>N6U5D4</accession>
<dbReference type="PANTHER" id="PTHR47326:SF1">
    <property type="entry name" value="HTH PSQ-TYPE DOMAIN-CONTAINING PROTEIN"/>
    <property type="match status" value="1"/>
</dbReference>
<dbReference type="InterPro" id="IPR036397">
    <property type="entry name" value="RNaseH_sf"/>
</dbReference>
<reference evidence="1" key="1">
    <citation type="journal article" date="2013" name="Genome Biol.">
        <title>Draft genome of the mountain pine beetle, Dendroctonus ponderosae Hopkins, a major forest pest.</title>
        <authorList>
            <person name="Keeling C.I."/>
            <person name="Yuen M.M."/>
            <person name="Liao N.Y."/>
            <person name="Docking T.R."/>
            <person name="Chan S.K."/>
            <person name="Taylor G.A."/>
            <person name="Palmquist D.L."/>
            <person name="Jackman S.D."/>
            <person name="Nguyen A."/>
            <person name="Li M."/>
            <person name="Henderson H."/>
            <person name="Janes J.K."/>
            <person name="Zhao Y."/>
            <person name="Pandoh P."/>
            <person name="Moore R."/>
            <person name="Sperling F.A."/>
            <person name="Huber D.P."/>
            <person name="Birol I."/>
            <person name="Jones S.J."/>
            <person name="Bohlmann J."/>
        </authorList>
    </citation>
    <scope>NUCLEOTIDE SEQUENCE</scope>
</reference>
<proteinExistence type="predicted"/>
<feature type="non-terminal residue" evidence="1">
    <location>
        <position position="1"/>
    </location>
</feature>
<sequence>MLVFRSAENIAVVCDSAAEEPSTSTRRRAQQVNISRTSLMRILNKDLNSHAHKVQLPQELKPADHFKRRQYAVWLIEQTEVNGDFTKKIIFSDDAHFWLSGFVSKQNCRIWANENLRVIGKSRCIHKDYRNMKMYKMKTMSGRVQ</sequence>
<dbReference type="AlphaFoldDB" id="N6U5D4"/>
<dbReference type="Gene3D" id="3.30.420.10">
    <property type="entry name" value="Ribonuclease H-like superfamily/Ribonuclease H"/>
    <property type="match status" value="1"/>
</dbReference>
<dbReference type="PANTHER" id="PTHR47326">
    <property type="entry name" value="TRANSPOSABLE ELEMENT TC3 TRANSPOSASE-LIKE PROTEIN"/>
    <property type="match status" value="1"/>
</dbReference>
<evidence type="ECO:0000313" key="1">
    <source>
        <dbReference type="EMBL" id="ENN73782.1"/>
    </source>
</evidence>
<gene>
    <name evidence="1" type="ORF">YQE_09616</name>
</gene>
<dbReference type="HOGENOM" id="CLU_1788834_0_0_1"/>
<organism evidence="1">
    <name type="scientific">Dendroctonus ponderosae</name>
    <name type="common">Mountain pine beetle</name>
    <dbReference type="NCBI Taxonomy" id="77166"/>
    <lineage>
        <taxon>Eukaryota</taxon>
        <taxon>Metazoa</taxon>
        <taxon>Ecdysozoa</taxon>
        <taxon>Arthropoda</taxon>
        <taxon>Hexapoda</taxon>
        <taxon>Insecta</taxon>
        <taxon>Pterygota</taxon>
        <taxon>Neoptera</taxon>
        <taxon>Endopterygota</taxon>
        <taxon>Coleoptera</taxon>
        <taxon>Polyphaga</taxon>
        <taxon>Cucujiformia</taxon>
        <taxon>Curculionidae</taxon>
        <taxon>Scolytinae</taxon>
        <taxon>Dendroctonus</taxon>
    </lineage>
</organism>